<dbReference type="RefSeq" id="WP_020638855.1">
    <property type="nucleotide sequence ID" value="NZ_QHHU01000023.1"/>
</dbReference>
<evidence type="ECO:0000313" key="4">
    <source>
        <dbReference type="Proteomes" id="UP000286716"/>
    </source>
</evidence>
<keyword evidence="2" id="KW-0812">Transmembrane</keyword>
<keyword evidence="2" id="KW-0472">Membrane</keyword>
<comment type="caution">
    <text evidence="3">The sequence shown here is derived from an EMBL/GenBank/DDBJ whole genome shotgun (WGS) entry which is preliminary data.</text>
</comment>
<dbReference type="EMBL" id="QHHU01000023">
    <property type="protein sequence ID" value="RSM43819.1"/>
    <property type="molecule type" value="Genomic_DNA"/>
</dbReference>
<feature type="region of interest" description="Disordered" evidence="1">
    <location>
        <begin position="108"/>
        <end position="190"/>
    </location>
</feature>
<evidence type="ECO:0000256" key="1">
    <source>
        <dbReference type="SAM" id="MobiDB-lite"/>
    </source>
</evidence>
<dbReference type="AlphaFoldDB" id="A0A428WL53"/>
<feature type="transmembrane region" description="Helical" evidence="2">
    <location>
        <begin position="42"/>
        <end position="63"/>
    </location>
</feature>
<reference evidence="3 4" key="1">
    <citation type="submission" date="2018-05" db="EMBL/GenBank/DDBJ databases">
        <title>Evolution of GPA BGCs.</title>
        <authorList>
            <person name="Waglechner N."/>
            <person name="Wright G.D."/>
        </authorList>
    </citation>
    <scope>NUCLEOTIDE SEQUENCE [LARGE SCALE GENOMIC DNA]</scope>
    <source>
        <strain evidence="3 4">DSM 5908</strain>
    </source>
</reference>
<organism evidence="3 4">
    <name type="scientific">Amycolatopsis balhimycina DSM 5908</name>
    <dbReference type="NCBI Taxonomy" id="1081091"/>
    <lineage>
        <taxon>Bacteria</taxon>
        <taxon>Bacillati</taxon>
        <taxon>Actinomycetota</taxon>
        <taxon>Actinomycetes</taxon>
        <taxon>Pseudonocardiales</taxon>
        <taxon>Pseudonocardiaceae</taxon>
        <taxon>Amycolatopsis</taxon>
    </lineage>
</organism>
<evidence type="ECO:0000313" key="3">
    <source>
        <dbReference type="EMBL" id="RSM43819.1"/>
    </source>
</evidence>
<keyword evidence="2" id="KW-1133">Transmembrane helix</keyword>
<accession>A0A428WL53</accession>
<evidence type="ECO:0000256" key="2">
    <source>
        <dbReference type="SAM" id="Phobius"/>
    </source>
</evidence>
<proteinExistence type="predicted"/>
<protein>
    <submittedName>
        <fullName evidence="3">Uncharacterized protein</fullName>
    </submittedName>
</protein>
<keyword evidence="4" id="KW-1185">Reference proteome</keyword>
<name>A0A428WL53_AMYBA</name>
<sequence length="455" mass="49717">MRFLLALMAVFFVGALLVKLVQSVVAGVVYLVSRVPALLETIAIPLAAVVIFVFGVWILVVIAKRRAARPSGRSARRVRMSPSPAKPMRAANEINWTGANVRATAHLDNLRPGTAQRDPDRADGQSWSTDRLPLPRPHLQAEARAAGGRTTPPPVASHGAGPFVASAVPKRKQAAQVENPPIGEIGDPKSSRRAGVTITIIVNGPGRLTGSTDVPIRLIHSDSVDVVAIGDHTKVGCETTYVVKRMHVDIKEFWRDLTQAARDAFLDVVMKPRDGAAIHRFQRLLDAAPEGNFRTAAELPAAEDVELNLGDCEMVVYGDHNHVSANSRVVIARATVPLDHLLKTSDLLVRRFAEAVTDPSAISAFSRALHRFENQQPSESFLEFQLSHDSNAIISDGRVDADDILALPIGRSTKYTQNFEHEVRRMEKLPCCELHRIRMESVATEEVRAPGFGLF</sequence>
<gene>
    <name evidence="3" type="ORF">DMA12_18285</name>
</gene>
<dbReference type="Proteomes" id="UP000286716">
    <property type="component" value="Unassembled WGS sequence"/>
</dbReference>